<reference evidence="7 8" key="1">
    <citation type="submission" date="2018-08" db="EMBL/GenBank/DDBJ databases">
        <authorList>
            <person name="Laetsch R D."/>
            <person name="Stevens L."/>
            <person name="Kumar S."/>
            <person name="Blaxter L. M."/>
        </authorList>
    </citation>
    <scope>NUCLEOTIDE SEQUENCE [LARGE SCALE GENOMIC DNA]</scope>
</reference>
<comment type="similarity">
    <text evidence="5">Belongs to the ZIP transporter (TC 2.A.5) family. KE4/Catsup subfamily.</text>
</comment>
<feature type="transmembrane region" description="Helical" evidence="6">
    <location>
        <begin position="361"/>
        <end position="378"/>
    </location>
</feature>
<dbReference type="STRING" id="42156.A0A3P6TEE7"/>
<gene>
    <name evidence="7" type="ORF">NLS_LOCUS3725</name>
</gene>
<protein>
    <recommendedName>
        <fullName evidence="9">Zinc transporter ZIP13</fullName>
    </recommendedName>
</protein>
<dbReference type="OrthoDB" id="200954at2759"/>
<dbReference type="EMBL" id="UYRX01000211">
    <property type="protein sequence ID" value="VDK77600.1"/>
    <property type="molecule type" value="Genomic_DNA"/>
</dbReference>
<keyword evidence="3 6" id="KW-1133">Transmembrane helix</keyword>
<accession>A0A3P6TEE7</accession>
<dbReference type="AlphaFoldDB" id="A0A3P6TEE7"/>
<sequence length="480" mass="52815">MSGAKIVQHARAHILARCLSGMISCGCYSVSHERFTSSLLGLLTFRCERNHSTAVSLDALVCPKGCPTRAPLLGQLCDKDVRATYTVENGWQDKREIKLKSADLMELDQLPAPDIGDNDVLPEVLLTTLKKTSESLNAGNEIPPDTLIDPDGRIVAFSKQFGQKYAEELQEERKLLREIAKKDGKELASWKTCIWTALGCICIVACGIAPAFLLPNDLTEFLQSNYGRRSLRLLLSFAVGSLIGDVFLHLLPTIWADTQVDRLTAGAWTTAGVLLCFILEKLCLTSESGQRRICAILNLIANFMDNFTHGLAVGGSFLMDTKLGLLTTFSIVIHELPHEIGDFAILLSADFNRRSAVRAQLLTAIGGALGAWTALFLHNECAASAASQHILPFTAGGFINIALAQMLPELMKETDSRYQSIAIYQKETDIFSGFLYRMAKYFAVDVFLGWHYTNGCAESISSPLIMPFRRTGALCFNRHL</sequence>
<evidence type="ECO:0000256" key="1">
    <source>
        <dbReference type="ARBA" id="ARBA00004141"/>
    </source>
</evidence>
<feature type="transmembrane region" description="Helical" evidence="6">
    <location>
        <begin position="233"/>
        <end position="251"/>
    </location>
</feature>
<evidence type="ECO:0000313" key="8">
    <source>
        <dbReference type="Proteomes" id="UP000277928"/>
    </source>
</evidence>
<evidence type="ECO:0000256" key="6">
    <source>
        <dbReference type="SAM" id="Phobius"/>
    </source>
</evidence>
<dbReference type="Proteomes" id="UP000277928">
    <property type="component" value="Unassembled WGS sequence"/>
</dbReference>
<name>A0A3P6TEE7_LITSI</name>
<proteinExistence type="inferred from homology"/>
<evidence type="ECO:0000256" key="5">
    <source>
        <dbReference type="ARBA" id="ARBA00038485"/>
    </source>
</evidence>
<comment type="subcellular location">
    <subcellularLocation>
        <location evidence="1">Membrane</location>
        <topology evidence="1">Multi-pass membrane protein</topology>
    </subcellularLocation>
</comment>
<dbReference type="PANTHER" id="PTHR16950:SF16">
    <property type="entry name" value="ZINC TRANSPORTER ZIP13"/>
    <property type="match status" value="1"/>
</dbReference>
<dbReference type="GO" id="GO:0005385">
    <property type="term" value="F:zinc ion transmembrane transporter activity"/>
    <property type="evidence" value="ECO:0007669"/>
    <property type="project" value="TreeGrafter"/>
</dbReference>
<keyword evidence="4 6" id="KW-0472">Membrane</keyword>
<keyword evidence="8" id="KW-1185">Reference proteome</keyword>
<feature type="transmembrane region" description="Helical" evidence="6">
    <location>
        <begin position="263"/>
        <end position="283"/>
    </location>
</feature>
<dbReference type="GO" id="GO:0016020">
    <property type="term" value="C:membrane"/>
    <property type="evidence" value="ECO:0007669"/>
    <property type="project" value="UniProtKB-SubCell"/>
</dbReference>
<evidence type="ECO:0000256" key="4">
    <source>
        <dbReference type="ARBA" id="ARBA00023136"/>
    </source>
</evidence>
<evidence type="ECO:0000256" key="3">
    <source>
        <dbReference type="ARBA" id="ARBA00022989"/>
    </source>
</evidence>
<organism evidence="7 8">
    <name type="scientific">Litomosoides sigmodontis</name>
    <name type="common">Filarial nematode worm</name>
    <dbReference type="NCBI Taxonomy" id="42156"/>
    <lineage>
        <taxon>Eukaryota</taxon>
        <taxon>Metazoa</taxon>
        <taxon>Ecdysozoa</taxon>
        <taxon>Nematoda</taxon>
        <taxon>Chromadorea</taxon>
        <taxon>Rhabditida</taxon>
        <taxon>Spirurina</taxon>
        <taxon>Spiruromorpha</taxon>
        <taxon>Filarioidea</taxon>
        <taxon>Onchocercidae</taxon>
        <taxon>Litomosoides</taxon>
    </lineage>
</organism>
<dbReference type="PANTHER" id="PTHR16950">
    <property type="entry name" value="ZINC TRANSPORTER SLC39A7 HISTIDINE-RICH MEMBRANE PROTEIN KE4"/>
    <property type="match status" value="1"/>
</dbReference>
<dbReference type="Pfam" id="PF02535">
    <property type="entry name" value="Zip"/>
    <property type="match status" value="1"/>
</dbReference>
<dbReference type="InterPro" id="IPR003689">
    <property type="entry name" value="ZIP"/>
</dbReference>
<evidence type="ECO:0008006" key="9">
    <source>
        <dbReference type="Google" id="ProtNLM"/>
    </source>
</evidence>
<evidence type="ECO:0000313" key="7">
    <source>
        <dbReference type="EMBL" id="VDK77600.1"/>
    </source>
</evidence>
<keyword evidence="2 6" id="KW-0812">Transmembrane</keyword>
<dbReference type="GO" id="GO:0006882">
    <property type="term" value="P:intracellular zinc ion homeostasis"/>
    <property type="evidence" value="ECO:0007669"/>
    <property type="project" value="TreeGrafter"/>
</dbReference>
<evidence type="ECO:0000256" key="2">
    <source>
        <dbReference type="ARBA" id="ARBA00022692"/>
    </source>
</evidence>
<feature type="transmembrane region" description="Helical" evidence="6">
    <location>
        <begin position="194"/>
        <end position="213"/>
    </location>
</feature>